<geneLocation type="plasmid" evidence="1 2">
    <name>pRphaN771a</name>
</geneLocation>
<dbReference type="EMBL" id="CP013569">
    <property type="protein sequence ID" value="ANL87114.1"/>
    <property type="molecule type" value="Genomic_DNA"/>
</dbReference>
<dbReference type="RefSeq" id="WP_064832727.1">
    <property type="nucleotide sequence ID" value="NZ_CP013569.1"/>
</dbReference>
<keyword evidence="1" id="KW-0614">Plasmid</keyword>
<accession>A0ABN4QTL4</accession>
<sequence>MTEIIDLAIWKHGDKELARLDRGELSLLLTQQADTLAQLLDKAKEAHGRLEAIKASLSTKHALTAEQEHVYGLFAAPLHDHVVGAHDYAWQLMMLGRDLTKNEESP</sequence>
<dbReference type="Proteomes" id="UP000078551">
    <property type="component" value="Plasmid pRphaN771a"/>
</dbReference>
<protein>
    <submittedName>
        <fullName evidence="1">Uncharacterized protein</fullName>
    </submittedName>
</protein>
<keyword evidence="2" id="KW-1185">Reference proteome</keyword>
<evidence type="ECO:0000313" key="1">
    <source>
        <dbReference type="EMBL" id="ANL87114.1"/>
    </source>
</evidence>
<reference evidence="1 2" key="1">
    <citation type="submission" date="2015-11" db="EMBL/GenBank/DDBJ databases">
        <title>The limits of bacterial species coexistence and the symbiotic plasmid transference in sympatric Rhizobium populations.</title>
        <authorList>
            <person name="Perez-Carrascal O.M."/>
            <person name="VanInsberghe D."/>
            <person name="Juarez S."/>
            <person name="Polz M.F."/>
            <person name="Vinuesa P."/>
            <person name="Gonzalez V."/>
        </authorList>
    </citation>
    <scope>NUCLEOTIDE SEQUENCE [LARGE SCALE GENOMIC DNA]</scope>
    <source>
        <strain evidence="1 2">N771</strain>
        <plasmid evidence="1 2">pRphaN771a</plasmid>
    </source>
</reference>
<name>A0ABN4QTL4_9HYPH</name>
<organism evidence="1 2">
    <name type="scientific">Rhizobium phaseoli</name>
    <dbReference type="NCBI Taxonomy" id="396"/>
    <lineage>
        <taxon>Bacteria</taxon>
        <taxon>Pseudomonadati</taxon>
        <taxon>Pseudomonadota</taxon>
        <taxon>Alphaproteobacteria</taxon>
        <taxon>Hyphomicrobiales</taxon>
        <taxon>Rhizobiaceae</taxon>
        <taxon>Rhizobium/Agrobacterium group</taxon>
        <taxon>Rhizobium</taxon>
    </lineage>
</organism>
<evidence type="ECO:0000313" key="2">
    <source>
        <dbReference type="Proteomes" id="UP000078551"/>
    </source>
</evidence>
<gene>
    <name evidence="1" type="ORF">AMC81_PA00093</name>
</gene>
<proteinExistence type="predicted"/>